<evidence type="ECO:0008006" key="3">
    <source>
        <dbReference type="Google" id="ProtNLM"/>
    </source>
</evidence>
<sequence length="262" mass="30942">FRLLLFLHEISLDREKKERIRFDVNGIGRVRKSRGVVRLERLWINFHVVSHIVIKQWERLYHFHLSFQYFLLLLRPSLSNSFLPLSSSRIQSSFLLIVDFLPFHDLLSEFSSYYILLLPHCSSCIPQLRCENSIPQFIKSLLSNFLDLLERIDETLVSNGSSCITSDRRSSGGGFIDYNLHDTSRFDRTVEIRFPQFGRSFHSESDLLVLEKTSRMTKFEVLELIPVNQLLLLDCQLLILNYGNSTRFTLYREKNRFLFVVR</sequence>
<accession>A0AAV5X207</accession>
<dbReference type="AlphaFoldDB" id="A0AAV5X207"/>
<reference evidence="1" key="1">
    <citation type="submission" date="2023-10" db="EMBL/GenBank/DDBJ databases">
        <title>Genome assembly of Pristionchus species.</title>
        <authorList>
            <person name="Yoshida K."/>
            <person name="Sommer R.J."/>
        </authorList>
    </citation>
    <scope>NUCLEOTIDE SEQUENCE</scope>
    <source>
        <strain evidence="1">RS5133</strain>
    </source>
</reference>
<protein>
    <recommendedName>
        <fullName evidence="3">Maturase K</fullName>
    </recommendedName>
</protein>
<keyword evidence="2" id="KW-1185">Reference proteome</keyword>
<name>A0AAV5X207_9BILA</name>
<evidence type="ECO:0000313" key="2">
    <source>
        <dbReference type="Proteomes" id="UP001432322"/>
    </source>
</evidence>
<gene>
    <name evidence="1" type="ORF">PFISCL1PPCAC_27126</name>
</gene>
<organism evidence="1 2">
    <name type="scientific">Pristionchus fissidentatus</name>
    <dbReference type="NCBI Taxonomy" id="1538716"/>
    <lineage>
        <taxon>Eukaryota</taxon>
        <taxon>Metazoa</taxon>
        <taxon>Ecdysozoa</taxon>
        <taxon>Nematoda</taxon>
        <taxon>Chromadorea</taxon>
        <taxon>Rhabditida</taxon>
        <taxon>Rhabditina</taxon>
        <taxon>Diplogasteromorpha</taxon>
        <taxon>Diplogasteroidea</taxon>
        <taxon>Neodiplogasteridae</taxon>
        <taxon>Pristionchus</taxon>
    </lineage>
</organism>
<dbReference type="EMBL" id="BTSY01000007">
    <property type="protein sequence ID" value="GMT35829.1"/>
    <property type="molecule type" value="Genomic_DNA"/>
</dbReference>
<proteinExistence type="predicted"/>
<comment type="caution">
    <text evidence="1">The sequence shown here is derived from an EMBL/GenBank/DDBJ whole genome shotgun (WGS) entry which is preliminary data.</text>
</comment>
<evidence type="ECO:0000313" key="1">
    <source>
        <dbReference type="EMBL" id="GMT35829.1"/>
    </source>
</evidence>
<feature type="non-terminal residue" evidence="1">
    <location>
        <position position="1"/>
    </location>
</feature>
<dbReference type="Proteomes" id="UP001432322">
    <property type="component" value="Unassembled WGS sequence"/>
</dbReference>
<feature type="non-terminal residue" evidence="1">
    <location>
        <position position="262"/>
    </location>
</feature>